<dbReference type="EMBL" id="BJOU01000017">
    <property type="protein sequence ID" value="GED99112.1"/>
    <property type="molecule type" value="Genomic_DNA"/>
</dbReference>
<comment type="caution">
    <text evidence="2">The sequence shown here is derived from an EMBL/GenBank/DDBJ whole genome shotgun (WGS) entry which is preliminary data.</text>
</comment>
<gene>
    <name evidence="2" type="ORF">nbrc107697_31510</name>
</gene>
<organism evidence="2 3">
    <name type="scientific">Gordonia crocea</name>
    <dbReference type="NCBI Taxonomy" id="589162"/>
    <lineage>
        <taxon>Bacteria</taxon>
        <taxon>Bacillati</taxon>
        <taxon>Actinomycetota</taxon>
        <taxon>Actinomycetes</taxon>
        <taxon>Mycobacteriales</taxon>
        <taxon>Gordoniaceae</taxon>
        <taxon>Gordonia</taxon>
    </lineage>
</organism>
<feature type="signal peptide" evidence="1">
    <location>
        <begin position="1"/>
        <end position="19"/>
    </location>
</feature>
<keyword evidence="1" id="KW-0732">Signal</keyword>
<evidence type="ECO:0000313" key="3">
    <source>
        <dbReference type="Proteomes" id="UP000444980"/>
    </source>
</evidence>
<proteinExistence type="predicted"/>
<sequence>MAAAVAVGVAAVGAGTADAAPPSAFLGSWDGHGRQVVLAKNGSATVSLASGAANVEKWTAKWGPAEGRVDLSFVKRTAQHGDTAGFGVAPGKHWLGRLVTVQGYTVLEFNPGLPGIYWCRPDAGRAGVCGA</sequence>
<protein>
    <submittedName>
        <fullName evidence="2">Uncharacterized protein</fullName>
    </submittedName>
</protein>
<keyword evidence="3" id="KW-1185">Reference proteome</keyword>
<evidence type="ECO:0000313" key="2">
    <source>
        <dbReference type="EMBL" id="GED99112.1"/>
    </source>
</evidence>
<reference evidence="3" key="1">
    <citation type="submission" date="2019-06" db="EMBL/GenBank/DDBJ databases">
        <title>Gordonia isolated from sludge of a wastewater treatment plant.</title>
        <authorList>
            <person name="Tamura T."/>
            <person name="Aoyama K."/>
            <person name="Kang Y."/>
            <person name="Saito S."/>
            <person name="Akiyama N."/>
            <person name="Yazawa K."/>
            <person name="Gonoi T."/>
            <person name="Mikami Y."/>
        </authorList>
    </citation>
    <scope>NUCLEOTIDE SEQUENCE [LARGE SCALE GENOMIC DNA]</scope>
    <source>
        <strain evidence="3">NBRC 107697</strain>
    </source>
</reference>
<name>A0A7I9V1Q2_9ACTN</name>
<accession>A0A7I9V1Q2</accession>
<dbReference type="Proteomes" id="UP000444980">
    <property type="component" value="Unassembled WGS sequence"/>
</dbReference>
<evidence type="ECO:0000256" key="1">
    <source>
        <dbReference type="SAM" id="SignalP"/>
    </source>
</evidence>
<feature type="chain" id="PRO_5029784664" evidence="1">
    <location>
        <begin position="20"/>
        <end position="131"/>
    </location>
</feature>
<dbReference type="AlphaFoldDB" id="A0A7I9V1Q2"/>